<feature type="transmembrane region" description="Helical" evidence="7">
    <location>
        <begin position="84"/>
        <end position="102"/>
    </location>
</feature>
<dbReference type="GO" id="GO:0015211">
    <property type="term" value="F:purine nucleoside transmembrane transporter activity"/>
    <property type="evidence" value="ECO:0007669"/>
    <property type="project" value="InterPro"/>
</dbReference>
<name>A0A200R2U6_MACCD</name>
<comment type="subcellular location">
    <subcellularLocation>
        <location evidence="1">Membrane</location>
    </subcellularLocation>
</comment>
<organism evidence="8 9">
    <name type="scientific">Macleaya cordata</name>
    <name type="common">Five-seeded plume-poppy</name>
    <name type="synonym">Bocconia cordata</name>
    <dbReference type="NCBI Taxonomy" id="56857"/>
    <lineage>
        <taxon>Eukaryota</taxon>
        <taxon>Viridiplantae</taxon>
        <taxon>Streptophyta</taxon>
        <taxon>Embryophyta</taxon>
        <taxon>Tracheophyta</taxon>
        <taxon>Spermatophyta</taxon>
        <taxon>Magnoliopsida</taxon>
        <taxon>Ranunculales</taxon>
        <taxon>Papaveraceae</taxon>
        <taxon>Papaveroideae</taxon>
        <taxon>Macleaya</taxon>
    </lineage>
</organism>
<reference evidence="8 9" key="1">
    <citation type="journal article" date="2017" name="Mol. Plant">
        <title>The Genome of Medicinal Plant Macleaya cordata Provides New Insights into Benzylisoquinoline Alkaloids Metabolism.</title>
        <authorList>
            <person name="Liu X."/>
            <person name="Liu Y."/>
            <person name="Huang P."/>
            <person name="Ma Y."/>
            <person name="Qing Z."/>
            <person name="Tang Q."/>
            <person name="Cao H."/>
            <person name="Cheng P."/>
            <person name="Zheng Y."/>
            <person name="Yuan Z."/>
            <person name="Zhou Y."/>
            <person name="Liu J."/>
            <person name="Tang Z."/>
            <person name="Zhuo Y."/>
            <person name="Zhang Y."/>
            <person name="Yu L."/>
            <person name="Huang J."/>
            <person name="Yang P."/>
            <person name="Peng Q."/>
            <person name="Zhang J."/>
            <person name="Jiang W."/>
            <person name="Zhang Z."/>
            <person name="Lin K."/>
            <person name="Ro D.K."/>
            <person name="Chen X."/>
            <person name="Xiong X."/>
            <person name="Shang Y."/>
            <person name="Huang S."/>
            <person name="Zeng J."/>
        </authorList>
    </citation>
    <scope>NUCLEOTIDE SEQUENCE [LARGE SCALE GENOMIC DNA]</scope>
    <source>
        <strain evidence="9">cv. BLH2017</strain>
        <tissue evidence="8">Root</tissue>
    </source>
</reference>
<dbReference type="OrthoDB" id="1865379at2759"/>
<evidence type="ECO:0000256" key="2">
    <source>
        <dbReference type="ARBA" id="ARBA00006213"/>
    </source>
</evidence>
<dbReference type="AlphaFoldDB" id="A0A200R2U6"/>
<dbReference type="PANTHER" id="PTHR31376:SF105">
    <property type="entry name" value="PURINE PERMEASE-RELATED"/>
    <property type="match status" value="1"/>
</dbReference>
<dbReference type="Pfam" id="PF16913">
    <property type="entry name" value="PUNUT"/>
    <property type="match status" value="1"/>
</dbReference>
<evidence type="ECO:0000313" key="9">
    <source>
        <dbReference type="Proteomes" id="UP000195402"/>
    </source>
</evidence>
<feature type="transmembrane region" description="Helical" evidence="7">
    <location>
        <begin position="59"/>
        <end position="78"/>
    </location>
</feature>
<dbReference type="GO" id="GO:0016020">
    <property type="term" value="C:membrane"/>
    <property type="evidence" value="ECO:0007669"/>
    <property type="project" value="UniProtKB-SubCell"/>
</dbReference>
<evidence type="ECO:0000256" key="6">
    <source>
        <dbReference type="ARBA" id="ARBA00023136"/>
    </source>
</evidence>
<gene>
    <name evidence="8" type="ORF">BVC80_9041g50</name>
</gene>
<dbReference type="Proteomes" id="UP000195402">
    <property type="component" value="Unassembled WGS sequence"/>
</dbReference>
<evidence type="ECO:0000256" key="3">
    <source>
        <dbReference type="ARBA" id="ARBA00022448"/>
    </source>
</evidence>
<dbReference type="EMBL" id="MVGT01000455">
    <property type="protein sequence ID" value="OVA17043.1"/>
    <property type="molecule type" value="Genomic_DNA"/>
</dbReference>
<dbReference type="InterPro" id="IPR030182">
    <property type="entry name" value="PUP_plant"/>
</dbReference>
<evidence type="ECO:0000256" key="7">
    <source>
        <dbReference type="SAM" id="Phobius"/>
    </source>
</evidence>
<evidence type="ECO:0000256" key="1">
    <source>
        <dbReference type="ARBA" id="ARBA00004370"/>
    </source>
</evidence>
<dbReference type="OMA" id="SVIFFHE"/>
<keyword evidence="5 7" id="KW-1133">Transmembrane helix</keyword>
<dbReference type="STRING" id="56857.A0A200R2U6"/>
<sequence>MLNLNTDLFNKRAIPREASEFELGETMYYIVLIGGAITWQLSFIGGLGIILYTSSLFSGILTSVLLPFTEIAAVIVYHESFTGLKGMALALCLWGFTSYFYGEYKMMKDMNTKALEKIVDDDDDEPCTV</sequence>
<dbReference type="InParanoid" id="A0A200R2U6"/>
<keyword evidence="3" id="KW-0813">Transport</keyword>
<keyword evidence="4 7" id="KW-0812">Transmembrane</keyword>
<accession>A0A200R2U6</accession>
<feature type="transmembrane region" description="Helical" evidence="7">
    <location>
        <begin position="27"/>
        <end position="52"/>
    </location>
</feature>
<evidence type="ECO:0000256" key="4">
    <source>
        <dbReference type="ARBA" id="ARBA00022692"/>
    </source>
</evidence>
<keyword evidence="9" id="KW-1185">Reference proteome</keyword>
<comment type="similarity">
    <text evidence="2">Belongs to the purine permeases (TC 2.A.7.14) family.</text>
</comment>
<keyword evidence="6 7" id="KW-0472">Membrane</keyword>
<evidence type="ECO:0000313" key="8">
    <source>
        <dbReference type="EMBL" id="OVA17043.1"/>
    </source>
</evidence>
<dbReference type="GO" id="GO:0005345">
    <property type="term" value="F:purine nucleobase transmembrane transporter activity"/>
    <property type="evidence" value="ECO:0007669"/>
    <property type="project" value="UniProtKB-ARBA"/>
</dbReference>
<proteinExistence type="inferred from homology"/>
<protein>
    <submittedName>
        <fullName evidence="8">Triose-phosphate transporter domain</fullName>
    </submittedName>
</protein>
<comment type="caution">
    <text evidence="8">The sequence shown here is derived from an EMBL/GenBank/DDBJ whole genome shotgun (WGS) entry which is preliminary data.</text>
</comment>
<dbReference type="PANTHER" id="PTHR31376">
    <property type="entry name" value="OS09G0467300 PROTEIN-RELATED"/>
    <property type="match status" value="1"/>
</dbReference>
<evidence type="ECO:0000256" key="5">
    <source>
        <dbReference type="ARBA" id="ARBA00022989"/>
    </source>
</evidence>